<dbReference type="InterPro" id="IPR007696">
    <property type="entry name" value="DNA_mismatch_repair_MutS_core"/>
</dbReference>
<dbReference type="FunFam" id="3.40.50.300:FF:001249">
    <property type="entry name" value="DNA mismatch repair protein MSH4"/>
    <property type="match status" value="1"/>
</dbReference>
<evidence type="ECO:0000256" key="5">
    <source>
        <dbReference type="ARBA" id="ARBA00023254"/>
    </source>
</evidence>
<gene>
    <name evidence="8" type="ORF">Ccrd_002401</name>
</gene>
<keyword evidence="4" id="KW-0238">DNA-binding</keyword>
<keyword evidence="5" id="KW-0469">Meiosis</keyword>
<reference evidence="8 9" key="1">
    <citation type="journal article" date="2016" name="Sci. Rep.">
        <title>The genome sequence of the outbreeding globe artichoke constructed de novo incorporating a phase-aware low-pass sequencing strategy of F1 progeny.</title>
        <authorList>
            <person name="Scaglione D."/>
            <person name="Reyes-Chin-Wo S."/>
            <person name="Acquadro A."/>
            <person name="Froenicke L."/>
            <person name="Portis E."/>
            <person name="Beitel C."/>
            <person name="Tirone M."/>
            <person name="Mauro R."/>
            <person name="Lo Monaco A."/>
            <person name="Mauromicale G."/>
            <person name="Faccioli P."/>
            <person name="Cattivelli L."/>
            <person name="Rieseberg L."/>
            <person name="Michelmore R."/>
            <person name="Lanteri S."/>
        </authorList>
    </citation>
    <scope>NUCLEOTIDE SEQUENCE [LARGE SCALE GENOMIC DNA]</scope>
    <source>
        <strain evidence="8">2C</strain>
    </source>
</reference>
<dbReference type="FunFam" id="1.10.1420.10:FF:000012">
    <property type="entry name" value="DNA mismatch repair protein MSH4"/>
    <property type="match status" value="1"/>
</dbReference>
<dbReference type="InterPro" id="IPR007861">
    <property type="entry name" value="DNA_mismatch_repair_MutS_clamp"/>
</dbReference>
<dbReference type="GO" id="GO:0010777">
    <property type="term" value="P:meiotic mismatch repair involved in reciprocal meiotic recombination"/>
    <property type="evidence" value="ECO:0007669"/>
    <property type="project" value="EnsemblPlants"/>
</dbReference>
<proteinExistence type="inferred from homology"/>
<dbReference type="Pfam" id="PF05190">
    <property type="entry name" value="MutS_IV"/>
    <property type="match status" value="1"/>
</dbReference>
<dbReference type="PANTHER" id="PTHR11361">
    <property type="entry name" value="DNA MISMATCH REPAIR PROTEIN MUTS FAMILY MEMBER"/>
    <property type="match status" value="1"/>
</dbReference>
<dbReference type="PIRSF" id="PIRSF005813">
    <property type="entry name" value="MSH2"/>
    <property type="match status" value="1"/>
</dbReference>
<evidence type="ECO:0000256" key="3">
    <source>
        <dbReference type="ARBA" id="ARBA00022840"/>
    </source>
</evidence>
<dbReference type="InterPro" id="IPR000432">
    <property type="entry name" value="DNA_mismatch_repair_MutS_C"/>
</dbReference>
<dbReference type="Proteomes" id="UP000243975">
    <property type="component" value="Unassembled WGS sequence"/>
</dbReference>
<dbReference type="Gene3D" id="1.10.1420.10">
    <property type="match status" value="2"/>
</dbReference>
<dbReference type="PANTHER" id="PTHR11361:SF21">
    <property type="entry name" value="MUTS PROTEIN HOMOLOG 4"/>
    <property type="match status" value="1"/>
</dbReference>
<dbReference type="Pfam" id="PF05192">
    <property type="entry name" value="MutS_III"/>
    <property type="match status" value="1"/>
</dbReference>
<dbReference type="InterPro" id="IPR036187">
    <property type="entry name" value="DNA_mismatch_repair_MutS_sf"/>
</dbReference>
<dbReference type="Gene3D" id="3.40.50.300">
    <property type="entry name" value="P-loop containing nucleotide triphosphate hydrolases"/>
    <property type="match status" value="1"/>
</dbReference>
<evidence type="ECO:0000259" key="6">
    <source>
        <dbReference type="SMART" id="SM00533"/>
    </source>
</evidence>
<dbReference type="InterPro" id="IPR011184">
    <property type="entry name" value="DNA_mismatch_repair_Msh2"/>
</dbReference>
<feature type="domain" description="DNA mismatch repair proteins mutS family" evidence="7">
    <location>
        <begin position="599"/>
        <end position="790"/>
    </location>
</feature>
<sequence>MLRGGTISKCLEVLHTNEHRLEMEDDNGERSSFVIGLIENRAKEVGVAAFDLRSASLHLSEYIETSSSYQNTKTLLHFYDPMAIIVPPNKLAPDGMVGVSELVTMVRGCFDDTRGAVLVKSLAAKEPSALGLDTYYKQYYLCLAAAAATIKWIEAEKGVIITNHSLLVTFNGSFDHMNIDATSVHNLEIIEPLHVTLLGTSNKKRSLFQTLKSTRTTGGTRLLRANLLQPLKDIETIKARLDCLDELMSNEQLFFGLSQALRKFPKETDRVLCHFCFKPKKVTNEVLGIDNARKSQVLISSIIVLKTALDALPFLSKVLKDANSFLLGNIYKSVCENEKYASIRKRIGEVIDEDVLHARVPFVARTQQCFAVKAGIDGFLDIARRSFCDTSEAIHNLANKYREDFKLPNLKIPFNNRHGFYFNIPQKDIQGKLPNKFIQVMKHGNSIHCSTLDLASLNARNKSAAKECYLRTELCLEGALMDAIREDVSVLTMLAEILCLLDMIVNSFAHMISTKPVDRYIRPQFTGKCFNDSLSDFENGPLAIDAGRHPILESVHNDFVIIAVEHICIKIFIGKLASVMHSGLMFFLQPNTIFLSQASNMVIVMGPNMSGKSTYLQQICLIVILAQIGCYIPARFATLRVVDRVFTRMGTVDNLESNSSTFMTEMKETAFILQNSSERSLVVMDELGRATSSSDGFAIAWSCCELLLALKTYTIFATHMENLSELASIYPNAKILHFDVEVKNNRLDFKVPAHFELKDGLHHVPHYGLLLAGVAGLPSSVIETARNITSRITEKVNGQIENLVHYIFQEVAHTGVKRKEVNYEQYHGIQMAYRVAQRLICLKYSTQDEDSIRQALQHLKDCYANGTI</sequence>
<dbReference type="Gramene" id="KVH95538">
    <property type="protein sequence ID" value="KVH95538"/>
    <property type="gene ID" value="Ccrd_002401"/>
</dbReference>
<evidence type="ECO:0000259" key="7">
    <source>
        <dbReference type="SMART" id="SM00534"/>
    </source>
</evidence>
<keyword evidence="3" id="KW-0067">ATP-binding</keyword>
<dbReference type="SMART" id="SM00533">
    <property type="entry name" value="MUTSd"/>
    <property type="match status" value="1"/>
</dbReference>
<dbReference type="AlphaFoldDB" id="A0A103XRH6"/>
<keyword evidence="9" id="KW-1185">Reference proteome</keyword>
<dbReference type="GO" id="GO:0000794">
    <property type="term" value="C:condensed nuclear chromosome"/>
    <property type="evidence" value="ECO:0007669"/>
    <property type="project" value="EnsemblPlants"/>
</dbReference>
<evidence type="ECO:0000313" key="9">
    <source>
        <dbReference type="Proteomes" id="UP000243975"/>
    </source>
</evidence>
<evidence type="ECO:0000313" key="8">
    <source>
        <dbReference type="EMBL" id="KVH95538.1"/>
    </source>
</evidence>
<feature type="domain" description="DNA mismatch repair protein MutS core" evidence="6">
    <location>
        <begin position="202"/>
        <end position="555"/>
    </location>
</feature>
<dbReference type="GO" id="GO:0140664">
    <property type="term" value="F:ATP-dependent DNA damage sensor activity"/>
    <property type="evidence" value="ECO:0007669"/>
    <property type="project" value="InterPro"/>
</dbReference>
<dbReference type="Pfam" id="PF00488">
    <property type="entry name" value="MutS_V"/>
    <property type="match status" value="1"/>
</dbReference>
<dbReference type="SMART" id="SM00534">
    <property type="entry name" value="MUTSac"/>
    <property type="match status" value="1"/>
</dbReference>
<dbReference type="SUPFAM" id="SSF52540">
    <property type="entry name" value="P-loop containing nucleoside triphosphate hydrolases"/>
    <property type="match status" value="1"/>
</dbReference>
<dbReference type="InterPro" id="IPR027417">
    <property type="entry name" value="P-loop_NTPase"/>
</dbReference>
<name>A0A103XRH6_CYNCS</name>
<protein>
    <submittedName>
        <fullName evidence="8">DNA mismatch repair protein MutS, clamp</fullName>
    </submittedName>
</protein>
<organism evidence="8 9">
    <name type="scientific">Cynara cardunculus var. scolymus</name>
    <name type="common">Globe artichoke</name>
    <name type="synonym">Cynara scolymus</name>
    <dbReference type="NCBI Taxonomy" id="59895"/>
    <lineage>
        <taxon>Eukaryota</taxon>
        <taxon>Viridiplantae</taxon>
        <taxon>Streptophyta</taxon>
        <taxon>Embryophyta</taxon>
        <taxon>Tracheophyta</taxon>
        <taxon>Spermatophyta</taxon>
        <taxon>Magnoliopsida</taxon>
        <taxon>eudicotyledons</taxon>
        <taxon>Gunneridae</taxon>
        <taxon>Pentapetalae</taxon>
        <taxon>asterids</taxon>
        <taxon>campanulids</taxon>
        <taxon>Asterales</taxon>
        <taxon>Asteraceae</taxon>
        <taxon>Carduoideae</taxon>
        <taxon>Cardueae</taxon>
        <taxon>Carduinae</taxon>
        <taxon>Cynara</taxon>
    </lineage>
</organism>
<comment type="similarity">
    <text evidence="1">Belongs to the DNA mismatch repair MutS family.</text>
</comment>
<dbReference type="EMBL" id="LEKV01004383">
    <property type="protein sequence ID" value="KVH95538.1"/>
    <property type="molecule type" value="Genomic_DNA"/>
</dbReference>
<comment type="caution">
    <text evidence="8">The sequence shown here is derived from an EMBL/GenBank/DDBJ whole genome shotgun (WGS) entry which is preliminary data.</text>
</comment>
<evidence type="ECO:0000256" key="1">
    <source>
        <dbReference type="ARBA" id="ARBA00006271"/>
    </source>
</evidence>
<dbReference type="SUPFAM" id="SSF48334">
    <property type="entry name" value="DNA repair protein MutS, domain III"/>
    <property type="match status" value="1"/>
</dbReference>
<dbReference type="OMA" id="KMTMLYK"/>
<keyword evidence="2" id="KW-0547">Nucleotide-binding</keyword>
<dbReference type="STRING" id="59895.A0A103XRH6"/>
<dbReference type="GO" id="GO:0007129">
    <property type="term" value="P:homologous chromosome pairing at meiosis"/>
    <property type="evidence" value="ECO:0007669"/>
    <property type="project" value="EnsemblPlants"/>
</dbReference>
<evidence type="ECO:0000256" key="2">
    <source>
        <dbReference type="ARBA" id="ARBA00022741"/>
    </source>
</evidence>
<dbReference type="GO" id="GO:0043073">
    <property type="term" value="C:germ cell nucleus"/>
    <property type="evidence" value="ECO:0007669"/>
    <property type="project" value="EnsemblPlants"/>
</dbReference>
<dbReference type="GO" id="GO:0030983">
    <property type="term" value="F:mismatched DNA binding"/>
    <property type="evidence" value="ECO:0007669"/>
    <property type="project" value="InterPro"/>
</dbReference>
<evidence type="ECO:0000256" key="4">
    <source>
        <dbReference type="ARBA" id="ARBA00023125"/>
    </source>
</evidence>
<accession>A0A103XRH6</accession>
<dbReference type="InterPro" id="IPR045076">
    <property type="entry name" value="MutS"/>
</dbReference>
<dbReference type="FunFam" id="1.10.1420.10:FF:000011">
    <property type="entry name" value="DNA mismatch repair protein MSH4"/>
    <property type="match status" value="1"/>
</dbReference>
<dbReference type="GO" id="GO:0005524">
    <property type="term" value="F:ATP binding"/>
    <property type="evidence" value="ECO:0007669"/>
    <property type="project" value="UniProtKB-KW"/>
</dbReference>